<dbReference type="Pfam" id="PF13246">
    <property type="entry name" value="Cation_ATPase"/>
    <property type="match status" value="1"/>
</dbReference>
<dbReference type="InterPro" id="IPR018303">
    <property type="entry name" value="ATPase_P-typ_P_site"/>
</dbReference>
<evidence type="ECO:0000256" key="4">
    <source>
        <dbReference type="ARBA" id="ARBA00022568"/>
    </source>
</evidence>
<dbReference type="PROSITE" id="PS00154">
    <property type="entry name" value="ATPASE_E1_E2"/>
    <property type="match status" value="1"/>
</dbReference>
<dbReference type="Gene3D" id="1.20.1110.10">
    <property type="entry name" value="Calcium-transporting ATPase, transmembrane domain"/>
    <property type="match status" value="3"/>
</dbReference>
<keyword evidence="3" id="KW-0813">Transport</keyword>
<evidence type="ECO:0000256" key="13">
    <source>
        <dbReference type="ARBA" id="ARBA00023065"/>
    </source>
</evidence>
<feature type="compositionally biased region" description="Polar residues" evidence="16">
    <location>
        <begin position="9"/>
        <end position="19"/>
    </location>
</feature>
<keyword evidence="9" id="KW-0067">ATP-binding</keyword>
<feature type="compositionally biased region" description="Basic residues" evidence="16">
    <location>
        <begin position="1539"/>
        <end position="1552"/>
    </location>
</feature>
<evidence type="ECO:0000256" key="12">
    <source>
        <dbReference type="ARBA" id="ARBA00022989"/>
    </source>
</evidence>
<dbReference type="SFLD" id="SFLDS00003">
    <property type="entry name" value="Haloacid_Dehalogenase"/>
    <property type="match status" value="1"/>
</dbReference>
<keyword evidence="6" id="KW-0479">Metal-binding</keyword>
<dbReference type="InterPro" id="IPR008250">
    <property type="entry name" value="ATPase_P-typ_transduc_dom_A_sf"/>
</dbReference>
<dbReference type="Pfam" id="PF00702">
    <property type="entry name" value="Hydrolase"/>
    <property type="match status" value="1"/>
</dbReference>
<keyword evidence="13" id="KW-0406">Ion transport</keyword>
<feature type="compositionally biased region" description="Polar residues" evidence="16">
    <location>
        <begin position="655"/>
        <end position="674"/>
    </location>
</feature>
<dbReference type="InterPro" id="IPR023298">
    <property type="entry name" value="ATPase_P-typ_TM_dom_sf"/>
</dbReference>
<dbReference type="SMART" id="SM00831">
    <property type="entry name" value="Cation_ATPase_N"/>
    <property type="match status" value="1"/>
</dbReference>
<dbReference type="PRINTS" id="PR00119">
    <property type="entry name" value="CATATPASE"/>
</dbReference>
<dbReference type="Pfam" id="PF00690">
    <property type="entry name" value="Cation_ATPase_N"/>
    <property type="match status" value="1"/>
</dbReference>
<gene>
    <name evidence="19" type="primary">PMC1_1</name>
    <name evidence="19" type="ORF">LPJ64_002539</name>
</gene>
<feature type="compositionally biased region" description="Low complexity" evidence="16">
    <location>
        <begin position="379"/>
        <end position="388"/>
    </location>
</feature>
<feature type="region of interest" description="Disordered" evidence="16">
    <location>
        <begin position="590"/>
        <end position="677"/>
    </location>
</feature>
<evidence type="ECO:0000256" key="1">
    <source>
        <dbReference type="ARBA" id="ARBA00004127"/>
    </source>
</evidence>
<feature type="region of interest" description="Disordered" evidence="16">
    <location>
        <begin position="1471"/>
        <end position="1505"/>
    </location>
</feature>
<evidence type="ECO:0000256" key="17">
    <source>
        <dbReference type="SAM" id="Phobius"/>
    </source>
</evidence>
<feature type="transmembrane region" description="Helical" evidence="17">
    <location>
        <begin position="207"/>
        <end position="226"/>
    </location>
</feature>
<evidence type="ECO:0000256" key="2">
    <source>
        <dbReference type="ARBA" id="ARBA00012790"/>
    </source>
</evidence>
<dbReference type="Pfam" id="PF00122">
    <property type="entry name" value="E1-E2_ATPase"/>
    <property type="match status" value="1"/>
</dbReference>
<proteinExistence type="predicted"/>
<feature type="transmembrane region" description="Helical" evidence="17">
    <location>
        <begin position="463"/>
        <end position="485"/>
    </location>
</feature>
<dbReference type="GO" id="GO:0005388">
    <property type="term" value="F:P-type calcium transporter activity"/>
    <property type="evidence" value="ECO:0007669"/>
    <property type="project" value="UniProtKB-EC"/>
</dbReference>
<keyword evidence="4" id="KW-0109">Calcium transport</keyword>
<evidence type="ECO:0000256" key="14">
    <source>
        <dbReference type="ARBA" id="ARBA00023136"/>
    </source>
</evidence>
<dbReference type="InterPro" id="IPR023299">
    <property type="entry name" value="ATPase_P-typ_cyto_dom_N"/>
</dbReference>
<feature type="region of interest" description="Disordered" evidence="16">
    <location>
        <begin position="721"/>
        <end position="740"/>
    </location>
</feature>
<feature type="compositionally biased region" description="Basic and acidic residues" evidence="16">
    <location>
        <begin position="1558"/>
        <end position="1571"/>
    </location>
</feature>
<sequence>MTEFGTSPPAYTSQQNTPSLLRDQPLPSEKGEQQDHVAAIDMNNSVSPEELARIVADKDVAALQKLGGTEPLLKLLNVKAEIGIVSDEKVTSPSGNAADTEDPQLQATAKLAKELADEQHDDNLTWLAEFETDCKLYSDRVEKYGVNILPPAKSRSFLGLVWDALHDKMLILLIVAAIVSLGIGIYQDVRVTGDKVEDSQNVHWVEGFAIIVAIAVVTLVASTNDYQKEKQFRRLNAKKNDRKVRLTRGGQERMVSTNCVLVGDILHIEPGDILCADGIVISASNLKCDESSVTGESDAMKKSRLEDAERVNADRKKRHQRRRAELRNKRNEQRAQAYRIKGSKPEEAEISELVENDADADADDSTDGGDEPLDEKAGSAEVTTTTSLAAVSAMPTPIKRAKTSTSKKVDPFLISGSRVLEGVGRCVIIAVGERSFYGRTLMSLRTKNEPTPLQQKLNSLAELIAKLGGAAGLLMFITLIIKYFVQFGRREVSRDATKVVDSVVRIIISAVTVVVVAVPEGLPLAVTLALAVATTRMLKDKCLVRVLASCETMGNATTICSDKTGTLTQNRMTVVAGCIGDQYQFSSYPPGTSEMQRKRAKQPPADGLVTDMTGRAVPPEKAVLPTLLETETRRQRRLRSRRQRQHRRRMGRVSGYSSSSALTPTSDATPSFSGLSDLSDYSDDDDLIVPTADLAEEAPQAILNLCYDAIAVNSTAFIPASETPDGEEADSDQELLTGSDAGKKRVPFWRRLLGRSKGKKDAADPMSNEEGLGESSGAAPNADRFSGSKTEVAMLSWSESLGAPEYSQLRDKDVEQCVQVWPFSSERKAMSTLVRMRRREDGKLVWRLYVKGAPEIVIEDCRWIVDVDGAFQTQDHDEVINFNPKTSSEVESIADADDESEEISPIGLRTDIPQINLDHGSDNEDNGNEQGNHHLAAESSTPYLLSAHYTMSRNASSDTTDIGEDMPQLTDFPADFAHNPAIPVLPLDEETLRDLRRTISDYASRALRTIGVAYRDFETFDEANLALLESDVEWRESAGLVCLGIFAIEDPLREGVTDAVRRCQNAGIIVRMVTGDNVLTARAIATQCGIFTPGMGGIVLEGPKFRKLTPEQMDFIVPRLQVLARSSPEDKRMLVEWLRTHGEVVSVTGDGTNDGPALKAANVGFSMGIAGTEVAKEASSIVLMDDNFKSIVRACMWGRTVNDAVKKFLQFQLTVNVTAVLIAFVSSVADKEEKSVFTAVQLLWINLIMDTFAALALATDPPRDNLLDRYPEKQGSPLITFTMWKHIIGQSILQVVVCFLTLYAADDIFHLHTVQNAKDMTVLRTLVFNTFAWMQIFNEFNCRVLHNELNCFIGMQKNWFFLGIVLISVIGQVIIVQWGGVAFQTTALGGKYWAFSIVGGFLSLPVGLVLRLIPDELIWWMIPFVSQDIYKKPQSLEWQPPAQNVRSKLTGDNHGNESGDNRLLLGMQSENRARNSRSSDGSNVNSAALRSGGARQTREEGGLKSSVARFGANIGRRIGKVPRHASGSYSAAPSDGSSRQRRSQHAASRHGKGNNEGASDHQEHLTIDTRITRSNATMASVVPKNASVSTNDAATSAPELTPALAQASKRRQQAPSRKRSGSNEAKSKSIIAAAMVPSMVASSIGIGMSTSAMLPNKMTIEELVEQELEKRREQEQGQEQGQQEQQQGVQNPNPEQK</sequence>
<keyword evidence="14 17" id="KW-0472">Membrane</keyword>
<dbReference type="InterPro" id="IPR044492">
    <property type="entry name" value="P_typ_ATPase_HD_dom"/>
</dbReference>
<keyword evidence="11" id="KW-1278">Translocase</keyword>
<dbReference type="GO" id="GO:0005524">
    <property type="term" value="F:ATP binding"/>
    <property type="evidence" value="ECO:0007669"/>
    <property type="project" value="UniProtKB-KW"/>
</dbReference>
<dbReference type="Gene3D" id="3.40.50.1000">
    <property type="entry name" value="HAD superfamily/HAD-like"/>
    <property type="match status" value="2"/>
</dbReference>
<dbReference type="Proteomes" id="UP001145021">
    <property type="component" value="Unassembled WGS sequence"/>
</dbReference>
<feature type="transmembrane region" description="Helical" evidence="17">
    <location>
        <begin position="1359"/>
        <end position="1380"/>
    </location>
</feature>
<dbReference type="InterPro" id="IPR059000">
    <property type="entry name" value="ATPase_P-type_domA"/>
</dbReference>
<feature type="compositionally biased region" description="Basic and acidic residues" evidence="16">
    <location>
        <begin position="298"/>
        <end position="314"/>
    </location>
</feature>
<feature type="region of interest" description="Disordered" evidence="16">
    <location>
        <begin position="756"/>
        <end position="785"/>
    </location>
</feature>
<reference evidence="19" key="1">
    <citation type="submission" date="2022-07" db="EMBL/GenBank/DDBJ databases">
        <title>Phylogenomic reconstructions and comparative analyses of Kickxellomycotina fungi.</title>
        <authorList>
            <person name="Reynolds N.K."/>
            <person name="Stajich J.E."/>
            <person name="Barry K."/>
            <person name="Grigoriev I.V."/>
            <person name="Crous P."/>
            <person name="Smith M.E."/>
        </authorList>
    </citation>
    <scope>NUCLEOTIDE SEQUENCE</scope>
    <source>
        <strain evidence="19">NBRC 105413</strain>
    </source>
</reference>
<evidence type="ECO:0000256" key="9">
    <source>
        <dbReference type="ARBA" id="ARBA00022840"/>
    </source>
</evidence>
<feature type="region of interest" description="Disordered" evidence="16">
    <location>
        <begin position="912"/>
        <end position="934"/>
    </location>
</feature>
<evidence type="ECO:0000259" key="18">
    <source>
        <dbReference type="SMART" id="SM00831"/>
    </source>
</evidence>
<keyword evidence="5 17" id="KW-0812">Transmembrane</keyword>
<evidence type="ECO:0000256" key="16">
    <source>
        <dbReference type="SAM" id="MobiDB-lite"/>
    </source>
</evidence>
<keyword evidence="7" id="KW-0547">Nucleotide-binding</keyword>
<dbReference type="GO" id="GO:0016887">
    <property type="term" value="F:ATP hydrolysis activity"/>
    <property type="evidence" value="ECO:0007669"/>
    <property type="project" value="InterPro"/>
</dbReference>
<dbReference type="Gene3D" id="3.40.1110.10">
    <property type="entry name" value="Calcium-transporting ATPase, cytoplasmic domain N"/>
    <property type="match status" value="3"/>
</dbReference>
<dbReference type="SUPFAM" id="SSF81653">
    <property type="entry name" value="Calcium ATPase, transduction domain A"/>
    <property type="match status" value="1"/>
</dbReference>
<dbReference type="GO" id="GO:0005886">
    <property type="term" value="C:plasma membrane"/>
    <property type="evidence" value="ECO:0007669"/>
    <property type="project" value="TreeGrafter"/>
</dbReference>
<evidence type="ECO:0000313" key="20">
    <source>
        <dbReference type="Proteomes" id="UP001145021"/>
    </source>
</evidence>
<evidence type="ECO:0000313" key="19">
    <source>
        <dbReference type="EMBL" id="KAJ1645917.1"/>
    </source>
</evidence>
<feature type="transmembrane region" description="Helical" evidence="17">
    <location>
        <begin position="1278"/>
        <end position="1302"/>
    </location>
</feature>
<feature type="transmembrane region" description="Helical" evidence="17">
    <location>
        <begin position="169"/>
        <end position="187"/>
    </location>
</feature>
<keyword evidence="12 17" id="KW-1133">Transmembrane helix</keyword>
<evidence type="ECO:0000256" key="15">
    <source>
        <dbReference type="ARBA" id="ARBA00067965"/>
    </source>
</evidence>
<accession>A0A9W8CJ00</accession>
<dbReference type="InterPro" id="IPR036412">
    <property type="entry name" value="HAD-like_sf"/>
</dbReference>
<dbReference type="GO" id="GO:0046872">
    <property type="term" value="F:metal ion binding"/>
    <property type="evidence" value="ECO:0007669"/>
    <property type="project" value="UniProtKB-KW"/>
</dbReference>
<feature type="compositionally biased region" description="Basic and acidic residues" evidence="16">
    <location>
        <begin position="323"/>
        <end position="333"/>
    </location>
</feature>
<dbReference type="SFLD" id="SFLDG00002">
    <property type="entry name" value="C1.7:_P-type_atpase_like"/>
    <property type="match status" value="1"/>
</dbReference>
<feature type="compositionally biased region" description="Basic residues" evidence="16">
    <location>
        <begin position="1608"/>
        <end position="1620"/>
    </location>
</feature>
<feature type="region of interest" description="Disordered" evidence="16">
    <location>
        <begin position="291"/>
        <end position="388"/>
    </location>
</feature>
<feature type="domain" description="Cation-transporting P-type ATPase N-terminal" evidence="18">
    <location>
        <begin position="117"/>
        <end position="185"/>
    </location>
</feature>
<evidence type="ECO:0000256" key="6">
    <source>
        <dbReference type="ARBA" id="ARBA00022723"/>
    </source>
</evidence>
<evidence type="ECO:0000256" key="8">
    <source>
        <dbReference type="ARBA" id="ARBA00022837"/>
    </source>
</evidence>
<comment type="subcellular location">
    <subcellularLocation>
        <location evidence="1">Endomembrane system</location>
        <topology evidence="1">Multi-pass membrane protein</topology>
    </subcellularLocation>
</comment>
<feature type="compositionally biased region" description="Low complexity" evidence="16">
    <location>
        <begin position="1677"/>
        <end position="1697"/>
    </location>
</feature>
<keyword evidence="8" id="KW-0106">Calcium</keyword>
<feature type="compositionally biased region" description="Polar residues" evidence="16">
    <location>
        <begin position="1476"/>
        <end position="1488"/>
    </location>
</feature>
<evidence type="ECO:0000256" key="7">
    <source>
        <dbReference type="ARBA" id="ARBA00022741"/>
    </source>
</evidence>
<feature type="region of interest" description="Disordered" evidence="16">
    <location>
        <begin position="1"/>
        <end position="40"/>
    </location>
</feature>
<feature type="compositionally biased region" description="Basic residues" evidence="16">
    <location>
        <begin position="634"/>
        <end position="651"/>
    </location>
</feature>
<dbReference type="InterPro" id="IPR006068">
    <property type="entry name" value="ATPase_P-typ_cation-transptr_C"/>
</dbReference>
<keyword evidence="10" id="KW-0460">Magnesium</keyword>
<dbReference type="InterPro" id="IPR004014">
    <property type="entry name" value="ATPase_P-typ_cation-transptr_N"/>
</dbReference>
<dbReference type="EC" id="7.2.2.10" evidence="2"/>
<feature type="compositionally biased region" description="Acidic residues" evidence="16">
    <location>
        <begin position="348"/>
        <end position="373"/>
    </location>
</feature>
<dbReference type="SUPFAM" id="SSF81660">
    <property type="entry name" value="Metal cation-transporting ATPase, ATP-binding domain N"/>
    <property type="match status" value="1"/>
</dbReference>
<comment type="caution">
    <text evidence="19">The sequence shown here is derived from an EMBL/GenBank/DDBJ whole genome shotgun (WGS) entry which is preliminary data.</text>
</comment>
<dbReference type="SUPFAM" id="SSF81665">
    <property type="entry name" value="Calcium ATPase, transmembrane domain M"/>
    <property type="match status" value="1"/>
</dbReference>
<protein>
    <recommendedName>
        <fullName evidence="15">Calcium-transporting ATPase 2</fullName>
        <ecNumber evidence="2">7.2.2.10</ecNumber>
    </recommendedName>
</protein>
<feature type="region of interest" description="Disordered" evidence="16">
    <location>
        <begin position="1664"/>
        <end position="1697"/>
    </location>
</feature>
<evidence type="ECO:0000256" key="11">
    <source>
        <dbReference type="ARBA" id="ARBA00022967"/>
    </source>
</evidence>
<dbReference type="GO" id="GO:0006874">
    <property type="term" value="P:intracellular calcium ion homeostasis"/>
    <property type="evidence" value="ECO:0007669"/>
    <property type="project" value="TreeGrafter"/>
</dbReference>
<dbReference type="InterPro" id="IPR023214">
    <property type="entry name" value="HAD_sf"/>
</dbReference>
<feature type="transmembrane region" description="Helical" evidence="17">
    <location>
        <begin position="1235"/>
        <end position="1257"/>
    </location>
</feature>
<dbReference type="InterPro" id="IPR001757">
    <property type="entry name" value="P_typ_ATPase"/>
</dbReference>
<evidence type="ECO:0000256" key="3">
    <source>
        <dbReference type="ARBA" id="ARBA00022448"/>
    </source>
</evidence>
<dbReference type="Pfam" id="PF00689">
    <property type="entry name" value="Cation_ATPase_C"/>
    <property type="match status" value="1"/>
</dbReference>
<dbReference type="GO" id="GO:0012505">
    <property type="term" value="C:endomembrane system"/>
    <property type="evidence" value="ECO:0007669"/>
    <property type="project" value="UniProtKB-SubCell"/>
</dbReference>
<dbReference type="PANTHER" id="PTHR24093:SF369">
    <property type="entry name" value="CALCIUM-TRANSPORTING ATPASE"/>
    <property type="match status" value="1"/>
</dbReference>
<feature type="transmembrane region" description="Helical" evidence="17">
    <location>
        <begin position="1392"/>
        <end position="1413"/>
    </location>
</feature>
<feature type="compositionally biased region" description="Acidic residues" evidence="16">
    <location>
        <begin position="724"/>
        <end position="733"/>
    </location>
</feature>
<organism evidence="19 20">
    <name type="scientific">Coemansia asiatica</name>
    <dbReference type="NCBI Taxonomy" id="1052880"/>
    <lineage>
        <taxon>Eukaryota</taxon>
        <taxon>Fungi</taxon>
        <taxon>Fungi incertae sedis</taxon>
        <taxon>Zoopagomycota</taxon>
        <taxon>Kickxellomycotina</taxon>
        <taxon>Kickxellomycetes</taxon>
        <taxon>Kickxellales</taxon>
        <taxon>Kickxellaceae</taxon>
        <taxon>Coemansia</taxon>
    </lineage>
</organism>
<dbReference type="PRINTS" id="PR00120">
    <property type="entry name" value="HATPASE"/>
</dbReference>
<dbReference type="PANTHER" id="PTHR24093">
    <property type="entry name" value="CATION TRANSPORTING ATPASE"/>
    <property type="match status" value="1"/>
</dbReference>
<feature type="transmembrane region" description="Helical" evidence="17">
    <location>
        <begin position="1322"/>
        <end position="1338"/>
    </location>
</feature>
<evidence type="ECO:0000256" key="10">
    <source>
        <dbReference type="ARBA" id="ARBA00022842"/>
    </source>
</evidence>
<feature type="region of interest" description="Disordered" evidence="16">
    <location>
        <begin position="1604"/>
        <end position="1627"/>
    </location>
</feature>
<dbReference type="SUPFAM" id="SSF56784">
    <property type="entry name" value="HAD-like"/>
    <property type="match status" value="1"/>
</dbReference>
<dbReference type="EMBL" id="JANBOH010000083">
    <property type="protein sequence ID" value="KAJ1645917.1"/>
    <property type="molecule type" value="Genomic_DNA"/>
</dbReference>
<feature type="region of interest" description="Disordered" evidence="16">
    <location>
        <begin position="1518"/>
        <end position="1572"/>
    </location>
</feature>
<dbReference type="SFLD" id="SFLDF00027">
    <property type="entry name" value="p-type_atpase"/>
    <property type="match status" value="1"/>
</dbReference>
<dbReference type="NCBIfam" id="TIGR01494">
    <property type="entry name" value="ATPase_P-type"/>
    <property type="match status" value="2"/>
</dbReference>
<feature type="transmembrane region" description="Helical" evidence="17">
    <location>
        <begin position="1208"/>
        <end position="1229"/>
    </location>
</feature>
<dbReference type="FunFam" id="3.40.50.1000:FF:000018">
    <property type="entry name" value="Calcium-transporting ATPase"/>
    <property type="match status" value="1"/>
</dbReference>
<name>A0A9W8CJ00_9FUNG</name>
<dbReference type="Gene3D" id="2.70.150.10">
    <property type="entry name" value="Calcium-transporting ATPase, cytoplasmic transduction domain A"/>
    <property type="match status" value="2"/>
</dbReference>
<keyword evidence="20" id="KW-1185">Reference proteome</keyword>
<evidence type="ECO:0000256" key="5">
    <source>
        <dbReference type="ARBA" id="ARBA00022692"/>
    </source>
</evidence>